<evidence type="ECO:0000256" key="6">
    <source>
        <dbReference type="ARBA" id="ARBA00022989"/>
    </source>
</evidence>
<dbReference type="Pfam" id="PF01061">
    <property type="entry name" value="ABC2_membrane"/>
    <property type="match status" value="1"/>
</dbReference>
<dbReference type="SMART" id="SM00382">
    <property type="entry name" value="AAA"/>
    <property type="match status" value="1"/>
</dbReference>
<feature type="domain" description="ABC transporter" evidence="9">
    <location>
        <begin position="25"/>
        <end position="263"/>
    </location>
</feature>
<dbReference type="PANTHER" id="PTHR48041">
    <property type="entry name" value="ABC TRANSPORTER G FAMILY MEMBER 28"/>
    <property type="match status" value="1"/>
</dbReference>
<evidence type="ECO:0000256" key="1">
    <source>
        <dbReference type="ARBA" id="ARBA00004141"/>
    </source>
</evidence>
<evidence type="ECO:0000256" key="5">
    <source>
        <dbReference type="ARBA" id="ARBA00022840"/>
    </source>
</evidence>
<dbReference type="GO" id="GO:0016020">
    <property type="term" value="C:membrane"/>
    <property type="evidence" value="ECO:0007669"/>
    <property type="project" value="UniProtKB-SubCell"/>
</dbReference>
<dbReference type="GO" id="GO:0016887">
    <property type="term" value="F:ATP hydrolysis activity"/>
    <property type="evidence" value="ECO:0007669"/>
    <property type="project" value="InterPro"/>
</dbReference>
<dbReference type="InterPro" id="IPR003593">
    <property type="entry name" value="AAA+_ATPase"/>
</dbReference>
<dbReference type="SUPFAM" id="SSF52540">
    <property type="entry name" value="P-loop containing nucleoside triphosphate hydrolases"/>
    <property type="match status" value="1"/>
</dbReference>
<evidence type="ECO:0000256" key="2">
    <source>
        <dbReference type="ARBA" id="ARBA00022448"/>
    </source>
</evidence>
<dbReference type="Pfam" id="PF00005">
    <property type="entry name" value="ABC_tran"/>
    <property type="match status" value="1"/>
</dbReference>
<dbReference type="InterPro" id="IPR050352">
    <property type="entry name" value="ABCG_transporters"/>
</dbReference>
<comment type="subcellular location">
    <subcellularLocation>
        <location evidence="1">Membrane</location>
        <topology evidence="1">Multi-pass membrane protein</topology>
    </subcellularLocation>
</comment>
<name>A0A7S3PLK0_9STRA</name>
<dbReference type="Gene3D" id="3.40.50.300">
    <property type="entry name" value="P-loop containing nucleotide triphosphate hydrolases"/>
    <property type="match status" value="1"/>
</dbReference>
<dbReference type="AlphaFoldDB" id="A0A7S3PLK0"/>
<evidence type="ECO:0000256" key="3">
    <source>
        <dbReference type="ARBA" id="ARBA00022692"/>
    </source>
</evidence>
<keyword evidence="4" id="KW-0547">Nucleotide-binding</keyword>
<evidence type="ECO:0000256" key="7">
    <source>
        <dbReference type="ARBA" id="ARBA00023136"/>
    </source>
</evidence>
<dbReference type="Pfam" id="PF19055">
    <property type="entry name" value="ABC2_membrane_7"/>
    <property type="match status" value="1"/>
</dbReference>
<proteinExistence type="predicted"/>
<feature type="transmembrane region" description="Helical" evidence="8">
    <location>
        <begin position="460"/>
        <end position="482"/>
    </location>
</feature>
<evidence type="ECO:0000259" key="9">
    <source>
        <dbReference type="PROSITE" id="PS50893"/>
    </source>
</evidence>
<protein>
    <recommendedName>
        <fullName evidence="9">ABC transporter domain-containing protein</fullName>
    </recommendedName>
</protein>
<evidence type="ECO:0000256" key="8">
    <source>
        <dbReference type="SAM" id="Phobius"/>
    </source>
</evidence>
<dbReference type="GO" id="GO:0005524">
    <property type="term" value="F:ATP binding"/>
    <property type="evidence" value="ECO:0007669"/>
    <property type="project" value="UniProtKB-KW"/>
</dbReference>
<accession>A0A7S3PLK0</accession>
<keyword evidence="6 8" id="KW-1133">Transmembrane helix</keyword>
<feature type="transmembrane region" description="Helical" evidence="8">
    <location>
        <begin position="488"/>
        <end position="510"/>
    </location>
</feature>
<dbReference type="InterPro" id="IPR043926">
    <property type="entry name" value="ABCG_dom"/>
</dbReference>
<keyword evidence="7 8" id="KW-0472">Membrane</keyword>
<evidence type="ECO:0000256" key="4">
    <source>
        <dbReference type="ARBA" id="ARBA00022741"/>
    </source>
</evidence>
<keyword evidence="5" id="KW-0067">ATP-binding</keyword>
<dbReference type="PANTHER" id="PTHR48041:SF139">
    <property type="entry name" value="PROTEIN SCARLET"/>
    <property type="match status" value="1"/>
</dbReference>
<feature type="transmembrane region" description="Helical" evidence="8">
    <location>
        <begin position="425"/>
        <end position="448"/>
    </location>
</feature>
<feature type="transmembrane region" description="Helical" evidence="8">
    <location>
        <begin position="517"/>
        <end position="535"/>
    </location>
</feature>
<feature type="transmembrane region" description="Helical" evidence="8">
    <location>
        <begin position="383"/>
        <end position="405"/>
    </location>
</feature>
<dbReference type="InterPro" id="IPR003439">
    <property type="entry name" value="ABC_transporter-like_ATP-bd"/>
</dbReference>
<feature type="transmembrane region" description="Helical" evidence="8">
    <location>
        <begin position="353"/>
        <end position="371"/>
    </location>
</feature>
<sequence>MVSLASMIEKGAAPGFGSQKDQYIVECVDLNVHIGDKHILKNINATFLPGTLTALMGPSGAGKTTLLNALSDHGSEQTLSGKLSLNGERMTPKMVRALSNLTPQLDVLIPVLTPRECFTYAAQLALNMSEAERKERVNEVLEDLSLKHCADVIIGNEDIKGLSGGERKRCSMGLDLLTDPKIMYLDEPTSGLDSKVAADVVNLLLKLAAKKTKTIICTIHQPSFQVFNKFDYLVLLNFGEVVYNGKVQNVAPYFDSLDLSVPEYTNPADHMLMVLSSEAPEGYSSFPEAFEKSKYGDDFKLLQSDAMETAKTLESGIGLDLSLGTSWFNQFQVLLRRATYITYRDKKQLKVRLIQNVFIGLLLGSLYFDLANKQSTRFDRQSALFNMVLFSLMSSIMGTIITLPIEKAMIKREYGNGNYSVSSFYIARTIVLYVYQTAYVILFSGILYPMIGLQEGIDHFLTFLGLFLILGYLAISIGFLFGTFFPNVTAATSIVPMLIIPLIFFSGLFITYENIPVYFVWMYYLSFVQYAYQIVVVNEFVDREFEPCTATELQTPGDCPLGPCNADPFNRTLPAESCRGELIVTLLDYDPDNQYINWIVLVSFWFAVIVLGLIVLVRFLKK</sequence>
<keyword evidence="2" id="KW-0813">Transport</keyword>
<dbReference type="InterPro" id="IPR027417">
    <property type="entry name" value="P-loop_NTPase"/>
</dbReference>
<dbReference type="GO" id="GO:0140359">
    <property type="term" value="F:ABC-type transporter activity"/>
    <property type="evidence" value="ECO:0007669"/>
    <property type="project" value="InterPro"/>
</dbReference>
<dbReference type="InterPro" id="IPR013525">
    <property type="entry name" value="ABC2_TM"/>
</dbReference>
<feature type="transmembrane region" description="Helical" evidence="8">
    <location>
        <begin position="595"/>
        <end position="620"/>
    </location>
</feature>
<reference evidence="10" key="1">
    <citation type="submission" date="2021-01" db="EMBL/GenBank/DDBJ databases">
        <authorList>
            <person name="Corre E."/>
            <person name="Pelletier E."/>
            <person name="Niang G."/>
            <person name="Scheremetjew M."/>
            <person name="Finn R."/>
            <person name="Kale V."/>
            <person name="Holt S."/>
            <person name="Cochrane G."/>
            <person name="Meng A."/>
            <person name="Brown T."/>
            <person name="Cohen L."/>
        </authorList>
    </citation>
    <scope>NUCLEOTIDE SEQUENCE</scope>
    <source>
        <strain evidence="10">GSBS06</strain>
    </source>
</reference>
<gene>
    <name evidence="10" type="ORF">ASTO00021_LOCUS13430</name>
</gene>
<keyword evidence="3 8" id="KW-0812">Transmembrane</keyword>
<dbReference type="PROSITE" id="PS50893">
    <property type="entry name" value="ABC_TRANSPORTER_2"/>
    <property type="match status" value="1"/>
</dbReference>
<evidence type="ECO:0000313" key="10">
    <source>
        <dbReference type="EMBL" id="CAE0443338.1"/>
    </source>
</evidence>
<dbReference type="EMBL" id="HBIN01017602">
    <property type="protein sequence ID" value="CAE0443338.1"/>
    <property type="molecule type" value="Transcribed_RNA"/>
</dbReference>
<organism evidence="10">
    <name type="scientific">Aplanochytrium stocchinoi</name>
    <dbReference type="NCBI Taxonomy" id="215587"/>
    <lineage>
        <taxon>Eukaryota</taxon>
        <taxon>Sar</taxon>
        <taxon>Stramenopiles</taxon>
        <taxon>Bigyra</taxon>
        <taxon>Labyrinthulomycetes</taxon>
        <taxon>Thraustochytrida</taxon>
        <taxon>Thraustochytriidae</taxon>
        <taxon>Aplanochytrium</taxon>
    </lineage>
</organism>